<evidence type="ECO:0000256" key="3">
    <source>
        <dbReference type="ARBA" id="ARBA00022525"/>
    </source>
</evidence>
<dbReference type="InterPro" id="IPR050828">
    <property type="entry name" value="C-type_lectin/matrix_domain"/>
</dbReference>
<dbReference type="GO" id="GO:0005886">
    <property type="term" value="C:plasma membrane"/>
    <property type="evidence" value="ECO:0007669"/>
    <property type="project" value="UniProtKB-SubCell"/>
</dbReference>
<dbReference type="Proteomes" id="UP000001646">
    <property type="component" value="Unplaced"/>
</dbReference>
<dbReference type="eggNOG" id="KOG4297">
    <property type="taxonomic scope" value="Eukaryota"/>
</dbReference>
<keyword evidence="5" id="KW-0472">Membrane</keyword>
<dbReference type="SUPFAM" id="SSF56436">
    <property type="entry name" value="C-type lectin-like"/>
    <property type="match status" value="1"/>
</dbReference>
<protein>
    <recommendedName>
        <fullName evidence="6">C-type lectin domain-containing protein</fullName>
    </recommendedName>
</protein>
<dbReference type="Gene3D" id="3.10.100.10">
    <property type="entry name" value="Mannose-Binding Protein A, subunit A"/>
    <property type="match status" value="1"/>
</dbReference>
<dbReference type="PROSITE" id="PS50041">
    <property type="entry name" value="C_TYPE_LECTIN_2"/>
    <property type="match status" value="1"/>
</dbReference>
<dbReference type="PANTHER" id="PTHR45710">
    <property type="entry name" value="C-TYPE LECTIN DOMAIN-CONTAINING PROTEIN 180"/>
    <property type="match status" value="1"/>
</dbReference>
<dbReference type="HOGENOM" id="CLU_900020_0_0_1"/>
<evidence type="ECO:0000256" key="1">
    <source>
        <dbReference type="ARBA" id="ARBA00004401"/>
    </source>
</evidence>
<feature type="transmembrane region" description="Helical" evidence="5">
    <location>
        <begin position="101"/>
        <end position="123"/>
    </location>
</feature>
<dbReference type="GO" id="GO:0005576">
    <property type="term" value="C:extracellular region"/>
    <property type="evidence" value="ECO:0007669"/>
    <property type="project" value="UniProtKB-SubCell"/>
</dbReference>
<dbReference type="GeneTree" id="ENSGT01030000234575"/>
<comment type="subcellular location">
    <subcellularLocation>
        <location evidence="1">Cell membrane</location>
        <topology evidence="1">Single-pass type II membrane protein</topology>
    </subcellularLocation>
    <subcellularLocation>
        <location evidence="2">Secreted</location>
    </subcellularLocation>
</comment>
<evidence type="ECO:0000313" key="7">
    <source>
        <dbReference type="Ensembl" id="ENSACAP00000023056.2"/>
    </source>
</evidence>
<dbReference type="InterPro" id="IPR001304">
    <property type="entry name" value="C-type_lectin-like"/>
</dbReference>
<dbReference type="Pfam" id="PF00059">
    <property type="entry name" value="Lectin_C"/>
    <property type="match status" value="1"/>
</dbReference>
<evidence type="ECO:0000256" key="5">
    <source>
        <dbReference type="SAM" id="Phobius"/>
    </source>
</evidence>
<reference evidence="7" key="2">
    <citation type="submission" date="2025-08" db="UniProtKB">
        <authorList>
            <consortium name="Ensembl"/>
        </authorList>
    </citation>
    <scope>IDENTIFICATION</scope>
</reference>
<proteinExistence type="predicted"/>
<dbReference type="SMART" id="SM00034">
    <property type="entry name" value="CLECT"/>
    <property type="match status" value="1"/>
</dbReference>
<sequence length="331" mass="37537">MAQEEQYGNWLPFPQLPSTRTELHQSETYVLAGPSIPPLPLKTNLPISLHEDDDYDDGGFVTPKVPESKAMLSAAEKREDTENQNVVSTAESTHQRKLHIFILYVAVAICFALCAGLLSLVLIKHSAMSEELQALKLNYSEMLVGVWKSLDYIRKIMGKDISISEFQNITASICGWGRSLVPNSCPTKWAMKEKNCYYFSTEKKNWTDALWHCVNQESDLVSIWSDEEQSFLKDNLNASTHWLGMTDIETDGKWRWKEGNLHVSTAFWDKGEPERSQEKNCGIIQPNGRWSSATSFCMRTTNTHMEGKSELRESSGENAPLLPPSYAQRLH</sequence>
<feature type="compositionally biased region" description="Basic and acidic residues" evidence="4">
    <location>
        <begin position="306"/>
        <end position="315"/>
    </location>
</feature>
<dbReference type="PANTHER" id="PTHR45710:SF39">
    <property type="entry name" value="C-TYPE LECTIN DOMAIN FAMILY 4 MEMBER M"/>
    <property type="match status" value="1"/>
</dbReference>
<keyword evidence="5" id="KW-1133">Transmembrane helix</keyword>
<dbReference type="InterPro" id="IPR016187">
    <property type="entry name" value="CTDL_fold"/>
</dbReference>
<dbReference type="Ensembl" id="ENSACAT00000030477.2">
    <property type="protein sequence ID" value="ENSACAP00000023056.2"/>
    <property type="gene ID" value="ENSACAG00000029450.2"/>
</dbReference>
<accession>R4GCI9</accession>
<dbReference type="Bgee" id="ENSACAG00000029450">
    <property type="expression patterns" value="Expressed in adrenal gland and 4 other cell types or tissues"/>
</dbReference>
<reference evidence="7" key="1">
    <citation type="submission" date="2009-12" db="EMBL/GenBank/DDBJ databases">
        <title>The Genome Sequence of Anolis carolinensis (Green Anole Lizard).</title>
        <authorList>
            <consortium name="The Genome Sequencing Platform"/>
            <person name="Di Palma F."/>
            <person name="Alfoldi J."/>
            <person name="Heiman D."/>
            <person name="Young S."/>
            <person name="Grabherr M."/>
            <person name="Johnson J."/>
            <person name="Lander E.S."/>
            <person name="Lindblad-Toh K."/>
        </authorList>
    </citation>
    <scope>NUCLEOTIDE SEQUENCE [LARGE SCALE GENOMIC DNA]</scope>
    <source>
        <strain evidence="7">JBL SC #1</strain>
    </source>
</reference>
<dbReference type="InterPro" id="IPR016186">
    <property type="entry name" value="C-type_lectin-like/link_sf"/>
</dbReference>
<keyword evidence="3" id="KW-0964">Secreted</keyword>
<gene>
    <name evidence="7" type="primary">LOC103279996</name>
</gene>
<organism evidence="7 8">
    <name type="scientific">Anolis carolinensis</name>
    <name type="common">Green anole</name>
    <name type="synonym">American chameleon</name>
    <dbReference type="NCBI Taxonomy" id="28377"/>
    <lineage>
        <taxon>Eukaryota</taxon>
        <taxon>Metazoa</taxon>
        <taxon>Chordata</taxon>
        <taxon>Craniata</taxon>
        <taxon>Vertebrata</taxon>
        <taxon>Euteleostomi</taxon>
        <taxon>Lepidosauria</taxon>
        <taxon>Squamata</taxon>
        <taxon>Bifurcata</taxon>
        <taxon>Unidentata</taxon>
        <taxon>Episquamata</taxon>
        <taxon>Toxicofera</taxon>
        <taxon>Iguania</taxon>
        <taxon>Dactyloidae</taxon>
        <taxon>Anolis</taxon>
    </lineage>
</organism>
<evidence type="ECO:0000313" key="8">
    <source>
        <dbReference type="Proteomes" id="UP000001646"/>
    </source>
</evidence>
<keyword evidence="5" id="KW-0812">Transmembrane</keyword>
<reference evidence="7" key="3">
    <citation type="submission" date="2025-09" db="UniProtKB">
        <authorList>
            <consortium name="Ensembl"/>
        </authorList>
    </citation>
    <scope>IDENTIFICATION</scope>
</reference>
<evidence type="ECO:0000256" key="4">
    <source>
        <dbReference type="SAM" id="MobiDB-lite"/>
    </source>
</evidence>
<evidence type="ECO:0000256" key="2">
    <source>
        <dbReference type="ARBA" id="ARBA00004613"/>
    </source>
</evidence>
<evidence type="ECO:0000259" key="6">
    <source>
        <dbReference type="PROSITE" id="PS50041"/>
    </source>
</evidence>
<feature type="region of interest" description="Disordered" evidence="4">
    <location>
        <begin position="306"/>
        <end position="331"/>
    </location>
</feature>
<feature type="domain" description="C-type lectin" evidence="6">
    <location>
        <begin position="192"/>
        <end position="292"/>
    </location>
</feature>
<name>R4GCI9_ANOCA</name>
<keyword evidence="8" id="KW-1185">Reference proteome</keyword>
<dbReference type="AlphaFoldDB" id="R4GCI9"/>